<evidence type="ECO:0000313" key="1">
    <source>
        <dbReference type="EMBL" id="HJF70858.1"/>
    </source>
</evidence>
<protein>
    <submittedName>
        <fullName evidence="1">Uncharacterized protein</fullName>
    </submittedName>
</protein>
<dbReference type="EMBL" id="DYVS01000149">
    <property type="protein sequence ID" value="HJF70858.1"/>
    <property type="molecule type" value="Genomic_DNA"/>
</dbReference>
<evidence type="ECO:0000313" key="2">
    <source>
        <dbReference type="Proteomes" id="UP000742098"/>
    </source>
</evidence>
<dbReference type="Proteomes" id="UP000742098">
    <property type="component" value="Unassembled WGS sequence"/>
</dbReference>
<proteinExistence type="predicted"/>
<organism evidence="1 2">
    <name type="scientific">Butyricimonas virosa</name>
    <dbReference type="NCBI Taxonomy" id="544645"/>
    <lineage>
        <taxon>Bacteria</taxon>
        <taxon>Pseudomonadati</taxon>
        <taxon>Bacteroidota</taxon>
        <taxon>Bacteroidia</taxon>
        <taxon>Bacteroidales</taxon>
        <taxon>Odoribacteraceae</taxon>
        <taxon>Butyricimonas</taxon>
    </lineage>
</organism>
<accession>A0A921H4Z5</accession>
<reference evidence="1" key="1">
    <citation type="journal article" date="2021" name="PeerJ">
        <title>Extensive microbial diversity within the chicken gut microbiome revealed by metagenomics and culture.</title>
        <authorList>
            <person name="Gilroy R."/>
            <person name="Ravi A."/>
            <person name="Getino M."/>
            <person name="Pursley I."/>
            <person name="Horton D.L."/>
            <person name="Alikhan N.F."/>
            <person name="Baker D."/>
            <person name="Gharbi K."/>
            <person name="Hall N."/>
            <person name="Watson M."/>
            <person name="Adriaenssens E.M."/>
            <person name="Foster-Nyarko E."/>
            <person name="Jarju S."/>
            <person name="Secka A."/>
            <person name="Antonio M."/>
            <person name="Oren A."/>
            <person name="Chaudhuri R.R."/>
            <person name="La Ragione R."/>
            <person name="Hildebrand F."/>
            <person name="Pallen M.J."/>
        </authorList>
    </citation>
    <scope>NUCLEOTIDE SEQUENCE</scope>
    <source>
        <strain evidence="1">6966</strain>
    </source>
</reference>
<dbReference type="RefSeq" id="WP_279092140.1">
    <property type="nucleotide sequence ID" value="NZ_CALZYG010000060.1"/>
</dbReference>
<reference evidence="1" key="2">
    <citation type="submission" date="2021-09" db="EMBL/GenBank/DDBJ databases">
        <authorList>
            <person name="Gilroy R."/>
        </authorList>
    </citation>
    <scope>NUCLEOTIDE SEQUENCE</scope>
    <source>
        <strain evidence="1">6966</strain>
    </source>
</reference>
<gene>
    <name evidence="1" type="ORF">K8V05_08915</name>
</gene>
<comment type="caution">
    <text evidence="1">The sequence shown here is derived from an EMBL/GenBank/DDBJ whole genome shotgun (WGS) entry which is preliminary data.</text>
</comment>
<sequence>MTKNLKFADNVQGTIKRTSTHETGKLLSKINSLQGQLESCRNALEIEKNAKNKAYYFIISSGNFNRFAEFCKKHPATLDYHGACVAELYLQAVSNEK</sequence>
<dbReference type="AlphaFoldDB" id="A0A921H4Z5"/>
<name>A0A921H4Z5_9BACT</name>